<evidence type="ECO:0000256" key="1">
    <source>
        <dbReference type="ARBA" id="ARBA00007347"/>
    </source>
</evidence>
<evidence type="ECO:0000256" key="4">
    <source>
        <dbReference type="SAM" id="MobiDB-lite"/>
    </source>
</evidence>
<dbReference type="EMBL" id="CP034205">
    <property type="protein sequence ID" value="QBZ56081.1"/>
    <property type="molecule type" value="Genomic_DNA"/>
</dbReference>
<keyword evidence="3" id="KW-0472">Membrane</keyword>
<protein>
    <recommendedName>
        <fullName evidence="3">COX assembly mitochondrial protein</fullName>
    </recommendedName>
</protein>
<dbReference type="InterPro" id="IPR013892">
    <property type="entry name" value="Cyt_c_biogenesis_Cmc1-like"/>
</dbReference>
<keyword evidence="3" id="KW-0999">Mitochondrion inner membrane</keyword>
<dbReference type="GO" id="GO:0005743">
    <property type="term" value="C:mitochondrial inner membrane"/>
    <property type="evidence" value="ECO:0007669"/>
    <property type="project" value="UniProtKB-SubCell"/>
</dbReference>
<comment type="similarity">
    <text evidence="1 3">Belongs to the CMC family.</text>
</comment>
<comment type="function">
    <text evidence="3">Required for mitochondrial cytochrome c oxidase (COX) assembly and respiration.</text>
</comment>
<accession>A0A4P7N4T7</accession>
<comment type="subcellular location">
    <subcellularLocation>
        <location evidence="3">Mitochondrion inner membrane</location>
    </subcellularLocation>
</comment>
<dbReference type="PANTHER" id="PTHR22977:SF5">
    <property type="entry name" value="COX ASSEMBLY MITOCHONDRIAL PROTEIN HOMOLOG"/>
    <property type="match status" value="1"/>
</dbReference>
<feature type="compositionally biased region" description="Polar residues" evidence="4">
    <location>
        <begin position="14"/>
        <end position="24"/>
    </location>
</feature>
<reference evidence="5 6" key="1">
    <citation type="journal article" date="2019" name="Mol. Biol. Evol.">
        <title>Blast fungal genomes show frequent chromosomal changes, gene gains and losses, and effector gene turnover.</title>
        <authorList>
            <person name="Gomez Luciano L.B."/>
            <person name="Jason Tsai I."/>
            <person name="Chuma I."/>
            <person name="Tosa Y."/>
            <person name="Chen Y.H."/>
            <person name="Li J.Y."/>
            <person name="Li M.Y."/>
            <person name="Jade Lu M.Y."/>
            <person name="Nakayashiki H."/>
            <person name="Li W.H."/>
        </authorList>
    </citation>
    <scope>NUCLEOTIDE SEQUENCE [LARGE SCALE GENOMIC DNA]</scope>
    <source>
        <strain evidence="5">MZ5-1-6</strain>
    </source>
</reference>
<dbReference type="PANTHER" id="PTHR22977">
    <property type="entry name" value="COX ASSEMBLY MITOCHONDRIAL PROTEIN"/>
    <property type="match status" value="1"/>
</dbReference>
<proteinExistence type="inferred from homology"/>
<dbReference type="AlphaFoldDB" id="A0A4P7N4T7"/>
<sequence length="171" mass="19762">MATNPPAGPDVPVVSNQRQTTAVPSRNPLPLSASQEAQVREVYYKRVRALCAPEIKAFADCAIGRTFSIPFACRAQHRAMNNCMKMQATEENHDLAREEWFAGRMERQKEKEAKARRKLEQERFHREWWGLPDRDAEELRAEEEKLKRAERVGGMAARDRARISVKKDEDR</sequence>
<organism evidence="5 6">
    <name type="scientific">Pyricularia oryzae</name>
    <name type="common">Rice blast fungus</name>
    <name type="synonym">Magnaporthe oryzae</name>
    <dbReference type="NCBI Taxonomy" id="318829"/>
    <lineage>
        <taxon>Eukaryota</taxon>
        <taxon>Fungi</taxon>
        <taxon>Dikarya</taxon>
        <taxon>Ascomycota</taxon>
        <taxon>Pezizomycotina</taxon>
        <taxon>Sordariomycetes</taxon>
        <taxon>Sordariomycetidae</taxon>
        <taxon>Magnaporthales</taxon>
        <taxon>Pyriculariaceae</taxon>
        <taxon>Pyricularia</taxon>
    </lineage>
</organism>
<evidence type="ECO:0000256" key="2">
    <source>
        <dbReference type="ARBA" id="ARBA00023157"/>
    </source>
</evidence>
<feature type="region of interest" description="Disordered" evidence="4">
    <location>
        <begin position="151"/>
        <end position="171"/>
    </location>
</feature>
<gene>
    <name evidence="5" type="ORF">PoMZ_00987</name>
</gene>
<dbReference type="Proteomes" id="UP000294847">
    <property type="component" value="Chromosome 2"/>
</dbReference>
<evidence type="ECO:0000313" key="5">
    <source>
        <dbReference type="EMBL" id="QBZ56081.1"/>
    </source>
</evidence>
<dbReference type="SMR" id="A0A4P7N4T7"/>
<feature type="region of interest" description="Disordered" evidence="4">
    <location>
        <begin position="1"/>
        <end position="29"/>
    </location>
</feature>
<name>A0A4P7N4T7_PYROR</name>
<evidence type="ECO:0000313" key="6">
    <source>
        <dbReference type="Proteomes" id="UP000294847"/>
    </source>
</evidence>
<keyword evidence="3" id="KW-0143">Chaperone</keyword>
<dbReference type="OMA" id="WWGLPED"/>
<dbReference type="Pfam" id="PF08583">
    <property type="entry name" value="Cmc1"/>
    <property type="match status" value="1"/>
</dbReference>
<keyword evidence="2" id="KW-1015">Disulfide bond</keyword>
<evidence type="ECO:0000256" key="3">
    <source>
        <dbReference type="RuleBase" id="RU364104"/>
    </source>
</evidence>
<keyword evidence="3" id="KW-0496">Mitochondrion</keyword>